<dbReference type="InterPro" id="IPR012337">
    <property type="entry name" value="RNaseH-like_sf"/>
</dbReference>
<dbReference type="InterPro" id="IPR047960">
    <property type="entry name" value="Transpos_IS1380"/>
</dbReference>
<dbReference type="SUPFAM" id="SSF53098">
    <property type="entry name" value="Ribonuclease H-like"/>
    <property type="match status" value="1"/>
</dbReference>
<proteinExistence type="predicted"/>
<dbReference type="NCBIfam" id="NF033539">
    <property type="entry name" value="transpos_IS1380"/>
    <property type="match status" value="1"/>
</dbReference>
<accession>A0A3B1AH06</accession>
<protein>
    <submittedName>
        <fullName evidence="2">Mobile element protein</fullName>
    </submittedName>
</protein>
<gene>
    <name evidence="2" type="ORF">MNBD_ALPHA03-83</name>
</gene>
<feature type="domain" description="Transposase DDE" evidence="1">
    <location>
        <begin position="25"/>
        <end position="439"/>
    </location>
</feature>
<dbReference type="EMBL" id="UOFW01000035">
    <property type="protein sequence ID" value="VAX03042.1"/>
    <property type="molecule type" value="Genomic_DNA"/>
</dbReference>
<dbReference type="InterPro" id="IPR025668">
    <property type="entry name" value="Tnp_DDE_dom"/>
</dbReference>
<dbReference type="Pfam" id="PF13701">
    <property type="entry name" value="DDE_Tnp_1_4"/>
    <property type="match status" value="1"/>
</dbReference>
<reference evidence="2" key="1">
    <citation type="submission" date="2018-06" db="EMBL/GenBank/DDBJ databases">
        <authorList>
            <person name="Zhirakovskaya E."/>
        </authorList>
    </citation>
    <scope>NUCLEOTIDE SEQUENCE</scope>
</reference>
<evidence type="ECO:0000259" key="1">
    <source>
        <dbReference type="Pfam" id="PF13701"/>
    </source>
</evidence>
<name>A0A3B1AH06_9ZZZZ</name>
<evidence type="ECO:0000313" key="2">
    <source>
        <dbReference type="EMBL" id="VAX03042.1"/>
    </source>
</evidence>
<organism evidence="2">
    <name type="scientific">hydrothermal vent metagenome</name>
    <dbReference type="NCBI Taxonomy" id="652676"/>
    <lineage>
        <taxon>unclassified sequences</taxon>
        <taxon>metagenomes</taxon>
        <taxon>ecological metagenomes</taxon>
    </lineage>
</organism>
<dbReference type="AlphaFoldDB" id="A0A3B1AH06"/>
<sequence length="441" mass="50547">MQRFQISQSDKETYVTHSGLVLVGLGLKHSGIAKALKKWTHRHGSSHGDCMKSYIGLLSIGKSDFDAIENRRHDRYFKKALGIKKVPSAPTLRQRFDKWAPQFIPLVDAASVDLISALKAPVTPLSIGHVALDIDVFPMDNSRTKKQHVSRTYKGYDGYAPIAAYLGNEGWCLACELRQGKQHCQKEFLHTLDRILPRARRLTDKPLLVRLDSGHDAKENRFELAEQNVDFLIKWNPRAQDINVWMGVSDDLGTWEQIRDGKRVCIFDEQVTENYYGETRSFRKVTRLTERTIDKHGQRLLIPDIRLEGWWTTLDEKTADNETVIALYKDHATSEQFHSEFKTDLDIERLPSGKFDTNDLVMALAVITYNILRWIGLIGLIGDVSPVRHPAKRRRLKTVMQELMYLAARMIETGRALKLKFSKHCPGFQSFEKVYNKLAEG</sequence>